<sequence length="432" mass="49409">MSLTALDQDSVIEIRQEASSPTPLSPPLVSADPRHKILFRHPHYSDSTNVLLCLFAPDGLVGGIEYGVAHAACGLISGNQWNGWFTTTVDGAASTLTYGDILHERDYYFHLPESSFEIPYAIVPTFKEWSFPHDNLHPCWKTNQDHIPLFGRITAPSLFSAAVVARDRSCRMSGFSEGTQAAYLCPRSEKEWFKLNRMKRYNINPLLSTAQLMEDTANALLLRQDLHYQFDTHTFVFVPKKVRGKEETPFVTHLLVPSQELGILHHNMRLKPILDVDIAFLFARFAWSIFSLLSDFIDIGVKRTLIGTTISTESGDTNESVRHHKRQKDDDTAEIASEVSHGTETSKEGITTPTSTDHLNFLRIMWLMRERERSDPNKTWSEEEAWAHHIRNDDQVLDPRDTKRLFEFMGYEERECELKEDDPEKNDSVIED</sequence>
<comment type="caution">
    <text evidence="3">The sequence shown here is derived from an EMBL/GenBank/DDBJ whole genome shotgun (WGS) entry which is preliminary data.</text>
</comment>
<organism evidence="3 4">
    <name type="scientific">Sclerotinia borealis (strain F-4128)</name>
    <dbReference type="NCBI Taxonomy" id="1432307"/>
    <lineage>
        <taxon>Eukaryota</taxon>
        <taxon>Fungi</taxon>
        <taxon>Dikarya</taxon>
        <taxon>Ascomycota</taxon>
        <taxon>Pezizomycotina</taxon>
        <taxon>Leotiomycetes</taxon>
        <taxon>Helotiales</taxon>
        <taxon>Sclerotiniaceae</taxon>
        <taxon>Sclerotinia</taxon>
    </lineage>
</organism>
<keyword evidence="4" id="KW-1185">Reference proteome</keyword>
<protein>
    <recommendedName>
        <fullName evidence="2">HNH nuclease domain-containing protein</fullName>
    </recommendedName>
</protein>
<feature type="region of interest" description="Disordered" evidence="1">
    <location>
        <begin position="312"/>
        <end position="355"/>
    </location>
</feature>
<evidence type="ECO:0000259" key="2">
    <source>
        <dbReference type="Pfam" id="PF13391"/>
    </source>
</evidence>
<dbReference type="EMBL" id="AYSA01000044">
    <property type="protein sequence ID" value="ESZ98361.1"/>
    <property type="molecule type" value="Genomic_DNA"/>
</dbReference>
<proteinExistence type="predicted"/>
<dbReference type="InterPro" id="IPR003615">
    <property type="entry name" value="HNH_nuc"/>
</dbReference>
<feature type="domain" description="HNH nuclease" evidence="2">
    <location>
        <begin position="170"/>
        <end position="238"/>
    </location>
</feature>
<feature type="compositionally biased region" description="Polar residues" evidence="1">
    <location>
        <begin position="340"/>
        <end position="355"/>
    </location>
</feature>
<reference evidence="3 4" key="1">
    <citation type="journal article" date="2014" name="Genome Announc.">
        <title>Draft genome sequence of Sclerotinia borealis, a psychrophilic plant pathogenic fungus.</title>
        <authorList>
            <person name="Mardanov A.V."/>
            <person name="Beletsky A.V."/>
            <person name="Kadnikov V.V."/>
            <person name="Ignatov A.N."/>
            <person name="Ravin N.V."/>
        </authorList>
    </citation>
    <scope>NUCLEOTIDE SEQUENCE [LARGE SCALE GENOMIC DNA]</scope>
    <source>
        <strain evidence="4">F-4157</strain>
    </source>
</reference>
<dbReference type="HOGENOM" id="CLU_030288_2_0_1"/>
<accession>W9CR88</accession>
<evidence type="ECO:0000256" key="1">
    <source>
        <dbReference type="SAM" id="MobiDB-lite"/>
    </source>
</evidence>
<evidence type="ECO:0000313" key="3">
    <source>
        <dbReference type="EMBL" id="ESZ98361.1"/>
    </source>
</evidence>
<dbReference type="OrthoDB" id="2142759at2759"/>
<evidence type="ECO:0000313" key="4">
    <source>
        <dbReference type="Proteomes" id="UP000019487"/>
    </source>
</evidence>
<gene>
    <name evidence="3" type="ORF">SBOR_1239</name>
</gene>
<dbReference type="Pfam" id="PF13391">
    <property type="entry name" value="HNH_2"/>
    <property type="match status" value="1"/>
</dbReference>
<name>W9CR88_SCLBF</name>
<dbReference type="Proteomes" id="UP000019487">
    <property type="component" value="Unassembled WGS sequence"/>
</dbReference>
<dbReference type="AlphaFoldDB" id="W9CR88"/>